<dbReference type="Proteomes" id="UP000193560">
    <property type="component" value="Unassembled WGS sequence"/>
</dbReference>
<dbReference type="InterPro" id="IPR046341">
    <property type="entry name" value="SET_dom_sf"/>
</dbReference>
<dbReference type="PANTHER" id="PTHR33524">
    <property type="entry name" value="C5ORF35"/>
    <property type="match status" value="1"/>
</dbReference>
<dbReference type="PANTHER" id="PTHR33524:SF2">
    <property type="entry name" value="SET DOMAIN-CONTAINING PROTEIN 9"/>
    <property type="match status" value="1"/>
</dbReference>
<keyword evidence="2" id="KW-1185">Reference proteome</keyword>
<comment type="caution">
    <text evidence="1">The sequence shown here is derived from an EMBL/GenBank/DDBJ whole genome shotgun (WGS) entry which is preliminary data.</text>
</comment>
<evidence type="ECO:0008006" key="3">
    <source>
        <dbReference type="Google" id="ProtNLM"/>
    </source>
</evidence>
<dbReference type="EMBL" id="MCGE01000005">
    <property type="protein sequence ID" value="ORZ21362.1"/>
    <property type="molecule type" value="Genomic_DNA"/>
</dbReference>
<dbReference type="SUPFAM" id="SSF82199">
    <property type="entry name" value="SET domain"/>
    <property type="match status" value="1"/>
</dbReference>
<proteinExistence type="predicted"/>
<dbReference type="OrthoDB" id="442460at2759"/>
<dbReference type="AlphaFoldDB" id="A0A1X2IS66"/>
<name>A0A1X2IS66_9FUNG</name>
<dbReference type="CDD" id="cd10537">
    <property type="entry name" value="SET_SETD9"/>
    <property type="match status" value="1"/>
</dbReference>
<evidence type="ECO:0000313" key="1">
    <source>
        <dbReference type="EMBL" id="ORZ21362.1"/>
    </source>
</evidence>
<organism evidence="1 2">
    <name type="scientific">Absidia repens</name>
    <dbReference type="NCBI Taxonomy" id="90262"/>
    <lineage>
        <taxon>Eukaryota</taxon>
        <taxon>Fungi</taxon>
        <taxon>Fungi incertae sedis</taxon>
        <taxon>Mucoromycota</taxon>
        <taxon>Mucoromycotina</taxon>
        <taxon>Mucoromycetes</taxon>
        <taxon>Mucorales</taxon>
        <taxon>Cunninghamellaceae</taxon>
        <taxon>Absidia</taxon>
    </lineage>
</organism>
<evidence type="ECO:0000313" key="2">
    <source>
        <dbReference type="Proteomes" id="UP000193560"/>
    </source>
</evidence>
<protein>
    <recommendedName>
        <fullName evidence="3">SET domain-containing protein</fullName>
    </recommendedName>
</protein>
<reference evidence="1 2" key="1">
    <citation type="submission" date="2016-07" db="EMBL/GenBank/DDBJ databases">
        <title>Pervasive Adenine N6-methylation of Active Genes in Fungi.</title>
        <authorList>
            <consortium name="DOE Joint Genome Institute"/>
            <person name="Mondo S.J."/>
            <person name="Dannebaum R.O."/>
            <person name="Kuo R.C."/>
            <person name="Labutti K."/>
            <person name="Haridas S."/>
            <person name="Kuo A."/>
            <person name="Salamov A."/>
            <person name="Ahrendt S.R."/>
            <person name="Lipzen A."/>
            <person name="Sullivan W."/>
            <person name="Andreopoulos W.B."/>
            <person name="Clum A."/>
            <person name="Lindquist E."/>
            <person name="Daum C."/>
            <person name="Ramamoorthy G.K."/>
            <person name="Gryganskyi A."/>
            <person name="Culley D."/>
            <person name="Magnuson J.K."/>
            <person name="James T.Y."/>
            <person name="O'Malley M.A."/>
            <person name="Stajich J.E."/>
            <person name="Spatafora J.W."/>
            <person name="Visel A."/>
            <person name="Grigoriev I.V."/>
        </authorList>
    </citation>
    <scope>NUCLEOTIDE SEQUENCE [LARGE SCALE GENOMIC DNA]</scope>
    <source>
        <strain evidence="1 2">NRRL 1336</strain>
    </source>
</reference>
<accession>A0A1X2IS66</accession>
<sequence length="257" mass="29351">MKNYLRRFYPYQALRLAIQSIRTAGSLKKVTPLPTLACRQKQAAVLHDARSIEHLLQRIHDSSLTSHPDRLSLIQNKLGFMVYKKPSFLQNAGTGVFLKGSCKSGQVVCLYPGTVYLPSEPLLFASLANQYILKCYDGVYIDGKLTGLSGYIHRSLYHRENWPGATQISDMTWMTDVPRNPLAIGQIVNNGTKNYPANVYYQEIDLPMDFPRYLRQWIPNIYWCNMDPFTNSTRVVALVALRDIDNEEVLSTYMDAF</sequence>
<dbReference type="InterPro" id="IPR040415">
    <property type="entry name" value="SETD9"/>
</dbReference>
<dbReference type="Gene3D" id="2.170.270.10">
    <property type="entry name" value="SET domain"/>
    <property type="match status" value="1"/>
</dbReference>
<gene>
    <name evidence="1" type="ORF">BCR42DRAFT_407385</name>
</gene>